<dbReference type="RefSeq" id="WP_039222674.1">
    <property type="nucleotide sequence ID" value="NZ_JWLW01000065.1"/>
</dbReference>
<feature type="domain" description="HTH crp-type" evidence="5">
    <location>
        <begin position="147"/>
        <end position="220"/>
    </location>
</feature>
<protein>
    <submittedName>
        <fullName evidence="6">Cyclic nucleotide-binding protein</fullName>
    </submittedName>
</protein>
<dbReference type="SUPFAM" id="SSF46785">
    <property type="entry name" value="Winged helix' DNA-binding domain"/>
    <property type="match status" value="1"/>
</dbReference>
<dbReference type="Gene3D" id="2.60.120.10">
    <property type="entry name" value="Jelly Rolls"/>
    <property type="match status" value="1"/>
</dbReference>
<dbReference type="PANTHER" id="PTHR24567">
    <property type="entry name" value="CRP FAMILY TRANSCRIPTIONAL REGULATORY PROTEIN"/>
    <property type="match status" value="1"/>
</dbReference>
<dbReference type="PANTHER" id="PTHR24567:SF74">
    <property type="entry name" value="HTH-TYPE TRANSCRIPTIONAL REGULATOR ARCR"/>
    <property type="match status" value="1"/>
</dbReference>
<dbReference type="Pfam" id="PF00027">
    <property type="entry name" value="cNMP_binding"/>
    <property type="match status" value="1"/>
</dbReference>
<dbReference type="InterPro" id="IPR050397">
    <property type="entry name" value="Env_Response_Regulators"/>
</dbReference>
<dbReference type="PROSITE" id="PS50042">
    <property type="entry name" value="CNMP_BINDING_3"/>
    <property type="match status" value="1"/>
</dbReference>
<evidence type="ECO:0000256" key="3">
    <source>
        <dbReference type="ARBA" id="ARBA00023163"/>
    </source>
</evidence>
<dbReference type="Gene3D" id="1.10.10.10">
    <property type="entry name" value="Winged helix-like DNA-binding domain superfamily/Winged helix DNA-binding domain"/>
    <property type="match status" value="1"/>
</dbReference>
<dbReference type="InterPro" id="IPR012318">
    <property type="entry name" value="HTH_CRP"/>
</dbReference>
<dbReference type="InterPro" id="IPR014710">
    <property type="entry name" value="RmlC-like_jellyroll"/>
</dbReference>
<dbReference type="InterPro" id="IPR036390">
    <property type="entry name" value="WH_DNA-bd_sf"/>
</dbReference>
<evidence type="ECO:0000256" key="1">
    <source>
        <dbReference type="ARBA" id="ARBA00023015"/>
    </source>
</evidence>
<dbReference type="AlphaFoldDB" id="A0A0B3XL70"/>
<keyword evidence="7" id="KW-1185">Reference proteome</keyword>
<accession>A0A0B3XL70</accession>
<dbReference type="InterPro" id="IPR036388">
    <property type="entry name" value="WH-like_DNA-bd_sf"/>
</dbReference>
<dbReference type="CDD" id="cd00038">
    <property type="entry name" value="CAP_ED"/>
    <property type="match status" value="1"/>
</dbReference>
<comment type="caution">
    <text evidence="6">The sequence shown here is derived from an EMBL/GenBank/DDBJ whole genome shotgun (WGS) entry which is preliminary data.</text>
</comment>
<dbReference type="OrthoDB" id="6881322at2"/>
<dbReference type="PROSITE" id="PS51063">
    <property type="entry name" value="HTH_CRP_2"/>
    <property type="match status" value="1"/>
</dbReference>
<keyword evidence="2" id="KW-0238">DNA-binding</keyword>
<dbReference type="SUPFAM" id="SSF51206">
    <property type="entry name" value="cAMP-binding domain-like"/>
    <property type="match status" value="1"/>
</dbReference>
<dbReference type="SMART" id="SM00100">
    <property type="entry name" value="cNMP"/>
    <property type="match status" value="1"/>
</dbReference>
<name>A0A0B3XL70_9ALTE</name>
<sequence>MEKFKPVLASSTWFSALPPYLQKAMFDKMRLKHLKAGQQLHAKGEDGVGFYGVCEGRLRVVTVGVDGREMLFALLGPGTWFGEISMFDDLPRTHDNFCETNCTVAIIQKNAFKALLEQFPELYPHFTRLLCTRVRSAFQFIDSSAGLSLKHQLVKRLLMLTTSYGQHLPKHNAITLTLSQESLAQMINSSRQTVNQLLGELQQEGLVKRHYGKITIPEPDTLFSRYQFI</sequence>
<dbReference type="CDD" id="cd00092">
    <property type="entry name" value="HTH_CRP"/>
    <property type="match status" value="1"/>
</dbReference>
<dbReference type="Pfam" id="PF13545">
    <property type="entry name" value="HTH_Crp_2"/>
    <property type="match status" value="1"/>
</dbReference>
<keyword evidence="1" id="KW-0805">Transcription regulation</keyword>
<dbReference type="InterPro" id="IPR000595">
    <property type="entry name" value="cNMP-bd_dom"/>
</dbReference>
<organism evidence="6 7">
    <name type="scientific">Alteromonas marina</name>
    <dbReference type="NCBI Taxonomy" id="203795"/>
    <lineage>
        <taxon>Bacteria</taxon>
        <taxon>Pseudomonadati</taxon>
        <taxon>Pseudomonadota</taxon>
        <taxon>Gammaproteobacteria</taxon>
        <taxon>Alteromonadales</taxon>
        <taxon>Alteromonadaceae</taxon>
        <taxon>Alteromonas/Salinimonas group</taxon>
        <taxon>Alteromonas</taxon>
    </lineage>
</organism>
<keyword evidence="3" id="KW-0804">Transcription</keyword>
<dbReference type="Proteomes" id="UP000031197">
    <property type="component" value="Unassembled WGS sequence"/>
</dbReference>
<dbReference type="InterPro" id="IPR018490">
    <property type="entry name" value="cNMP-bd_dom_sf"/>
</dbReference>
<dbReference type="GO" id="GO:0003677">
    <property type="term" value="F:DNA binding"/>
    <property type="evidence" value="ECO:0007669"/>
    <property type="project" value="UniProtKB-KW"/>
</dbReference>
<evidence type="ECO:0000259" key="4">
    <source>
        <dbReference type="PROSITE" id="PS50042"/>
    </source>
</evidence>
<evidence type="ECO:0000313" key="7">
    <source>
        <dbReference type="Proteomes" id="UP000031197"/>
    </source>
</evidence>
<proteinExistence type="predicted"/>
<reference evidence="6 7" key="1">
    <citation type="submission" date="2014-12" db="EMBL/GenBank/DDBJ databases">
        <title>Genome sequencing of Alteromonas marina AD001.</title>
        <authorList>
            <person name="Adrian T.G.S."/>
            <person name="Chan K.G."/>
        </authorList>
    </citation>
    <scope>NUCLEOTIDE SEQUENCE [LARGE SCALE GENOMIC DNA]</scope>
    <source>
        <strain evidence="6 7">AD001</strain>
    </source>
</reference>
<gene>
    <name evidence="6" type="ORF">RJ41_15235</name>
</gene>
<dbReference type="SMART" id="SM00419">
    <property type="entry name" value="HTH_CRP"/>
    <property type="match status" value="1"/>
</dbReference>
<dbReference type="GO" id="GO:0005829">
    <property type="term" value="C:cytosol"/>
    <property type="evidence" value="ECO:0007669"/>
    <property type="project" value="TreeGrafter"/>
</dbReference>
<dbReference type="GO" id="GO:0003700">
    <property type="term" value="F:DNA-binding transcription factor activity"/>
    <property type="evidence" value="ECO:0007669"/>
    <property type="project" value="TreeGrafter"/>
</dbReference>
<dbReference type="EMBL" id="JWLW01000065">
    <property type="protein sequence ID" value="KHT44926.1"/>
    <property type="molecule type" value="Genomic_DNA"/>
</dbReference>
<evidence type="ECO:0000313" key="6">
    <source>
        <dbReference type="EMBL" id="KHT44926.1"/>
    </source>
</evidence>
<evidence type="ECO:0000259" key="5">
    <source>
        <dbReference type="PROSITE" id="PS51063"/>
    </source>
</evidence>
<feature type="domain" description="Cyclic nucleotide-binding" evidence="4">
    <location>
        <begin position="13"/>
        <end position="116"/>
    </location>
</feature>
<evidence type="ECO:0000256" key="2">
    <source>
        <dbReference type="ARBA" id="ARBA00023125"/>
    </source>
</evidence>